<evidence type="ECO:0000313" key="14">
    <source>
        <dbReference type="EMBL" id="MFC4350514.1"/>
    </source>
</evidence>
<dbReference type="PANTHER" id="PTHR13822:SF10">
    <property type="entry name" value="ATP SYNTHASE EPSILON CHAIN, CHLOROPLASTIC"/>
    <property type="match status" value="1"/>
</dbReference>
<keyword evidence="15" id="KW-1185">Reference proteome</keyword>
<comment type="similarity">
    <text evidence="3 10 11">Belongs to the ATPase epsilon chain family.</text>
</comment>
<evidence type="ECO:0000256" key="9">
    <source>
        <dbReference type="ARBA" id="ARBA00023310"/>
    </source>
</evidence>
<dbReference type="Pfam" id="PF02823">
    <property type="entry name" value="ATP-synt_DE_N"/>
    <property type="match status" value="1"/>
</dbReference>
<keyword evidence="6 10" id="KW-0406">Ion transport</keyword>
<comment type="function">
    <text evidence="1 10">Produces ATP from ADP in the presence of a proton gradient across the membrane.</text>
</comment>
<keyword evidence="7 10" id="KW-0472">Membrane</keyword>
<gene>
    <name evidence="10" type="primary">atpC</name>
    <name evidence="14" type="ORF">ACFOW6_03030</name>
</gene>
<evidence type="ECO:0000259" key="13">
    <source>
        <dbReference type="Pfam" id="PF02823"/>
    </source>
</evidence>
<dbReference type="RefSeq" id="WP_382420849.1">
    <property type="nucleotide sequence ID" value="NZ_JBHSCW010000001.1"/>
</dbReference>
<keyword evidence="5 10" id="KW-0375">Hydrogen ion transport</keyword>
<dbReference type="PANTHER" id="PTHR13822">
    <property type="entry name" value="ATP SYNTHASE DELTA/EPSILON CHAIN"/>
    <property type="match status" value="1"/>
</dbReference>
<evidence type="ECO:0000256" key="1">
    <source>
        <dbReference type="ARBA" id="ARBA00003543"/>
    </source>
</evidence>
<dbReference type="NCBIfam" id="NF001851">
    <property type="entry name" value="PRK00571.2-4"/>
    <property type="match status" value="1"/>
</dbReference>
<reference evidence="15" key="1">
    <citation type="journal article" date="2019" name="Int. J. Syst. Evol. Microbiol.">
        <title>The Global Catalogue of Microorganisms (GCM) 10K type strain sequencing project: providing services to taxonomists for standard genome sequencing and annotation.</title>
        <authorList>
            <consortium name="The Broad Institute Genomics Platform"/>
            <consortium name="The Broad Institute Genome Sequencing Center for Infectious Disease"/>
            <person name="Wu L."/>
            <person name="Ma J."/>
        </authorList>
    </citation>
    <scope>NUCLEOTIDE SEQUENCE [LARGE SCALE GENOMIC DNA]</scope>
    <source>
        <strain evidence="15">CECT 8472</strain>
    </source>
</reference>
<keyword evidence="9 10" id="KW-0066">ATP synthesis</keyword>
<evidence type="ECO:0000256" key="8">
    <source>
        <dbReference type="ARBA" id="ARBA00023196"/>
    </source>
</evidence>
<dbReference type="NCBIfam" id="TIGR01216">
    <property type="entry name" value="ATP_synt_epsi"/>
    <property type="match status" value="1"/>
</dbReference>
<dbReference type="Proteomes" id="UP001595799">
    <property type="component" value="Unassembled WGS sequence"/>
</dbReference>
<feature type="coiled-coil region" evidence="12">
    <location>
        <begin position="93"/>
        <end position="124"/>
    </location>
</feature>
<evidence type="ECO:0000313" key="15">
    <source>
        <dbReference type="Proteomes" id="UP001595799"/>
    </source>
</evidence>
<comment type="caution">
    <text evidence="14">The sequence shown here is derived from an EMBL/GenBank/DDBJ whole genome shotgun (WGS) entry which is preliminary data.</text>
</comment>
<evidence type="ECO:0000256" key="10">
    <source>
        <dbReference type="HAMAP-Rule" id="MF_00530"/>
    </source>
</evidence>
<dbReference type="SUPFAM" id="SSF51344">
    <property type="entry name" value="Epsilon subunit of F1F0-ATP synthase N-terminal domain"/>
    <property type="match status" value="1"/>
</dbReference>
<dbReference type="CDD" id="cd12152">
    <property type="entry name" value="F1-ATPase_delta"/>
    <property type="match status" value="1"/>
</dbReference>
<evidence type="ECO:0000256" key="5">
    <source>
        <dbReference type="ARBA" id="ARBA00022781"/>
    </source>
</evidence>
<keyword evidence="4 10" id="KW-0813">Transport</keyword>
<dbReference type="InterPro" id="IPR001469">
    <property type="entry name" value="ATP_synth_F1_dsu/esu"/>
</dbReference>
<sequence>MEKTQFELVSPEQLLHSGEVAMVVVPGVEGDFGVLPRHAPMISTVRPGVISVYEENRSTVSRRIFVGGGFAEVTQERCTVLADSVEAYDEIDRGETERALKDAREDLEDAKNEIERTAAAKQVKVLEEKLRALETF</sequence>
<organism evidence="14 15">
    <name type="scientific">Fodinicurvata halophila</name>
    <dbReference type="NCBI Taxonomy" id="1419723"/>
    <lineage>
        <taxon>Bacteria</taxon>
        <taxon>Pseudomonadati</taxon>
        <taxon>Pseudomonadota</taxon>
        <taxon>Alphaproteobacteria</taxon>
        <taxon>Rhodospirillales</taxon>
        <taxon>Rhodovibrionaceae</taxon>
        <taxon>Fodinicurvata</taxon>
    </lineage>
</organism>
<evidence type="ECO:0000256" key="6">
    <source>
        <dbReference type="ARBA" id="ARBA00023065"/>
    </source>
</evidence>
<protein>
    <recommendedName>
        <fullName evidence="10">ATP synthase epsilon chain</fullName>
    </recommendedName>
    <alternativeName>
        <fullName evidence="10">ATP synthase F1 sector epsilon subunit</fullName>
    </alternativeName>
    <alternativeName>
        <fullName evidence="10">F-ATPase epsilon subunit</fullName>
    </alternativeName>
</protein>
<comment type="subunit">
    <text evidence="10 11">F-type ATPases have 2 components, CF(1) - the catalytic core - and CF(0) - the membrane proton channel. CF(1) has five subunits: alpha(3), beta(3), gamma(1), delta(1), epsilon(1). CF(0) has three main subunits: a, b and c.</text>
</comment>
<keyword evidence="10" id="KW-1003">Cell membrane</keyword>
<evidence type="ECO:0000256" key="7">
    <source>
        <dbReference type="ARBA" id="ARBA00023136"/>
    </source>
</evidence>
<dbReference type="InterPro" id="IPR020546">
    <property type="entry name" value="ATP_synth_F1_dsu/esu_N"/>
</dbReference>
<keyword evidence="8 10" id="KW-0139">CF(1)</keyword>
<evidence type="ECO:0000256" key="4">
    <source>
        <dbReference type="ARBA" id="ARBA00022448"/>
    </source>
</evidence>
<accession>A0ABV8UGW6</accession>
<evidence type="ECO:0000256" key="2">
    <source>
        <dbReference type="ARBA" id="ARBA00004184"/>
    </source>
</evidence>
<evidence type="ECO:0000256" key="11">
    <source>
        <dbReference type="RuleBase" id="RU003656"/>
    </source>
</evidence>
<dbReference type="HAMAP" id="MF_00530">
    <property type="entry name" value="ATP_synth_epsil_bac"/>
    <property type="match status" value="1"/>
</dbReference>
<dbReference type="InterPro" id="IPR036771">
    <property type="entry name" value="ATPsynth_dsu/esu_N"/>
</dbReference>
<proteinExistence type="inferred from homology"/>
<dbReference type="Gene3D" id="2.60.15.10">
    <property type="entry name" value="F0F1 ATP synthase delta/epsilon subunit, N-terminal"/>
    <property type="match status" value="1"/>
</dbReference>
<evidence type="ECO:0000256" key="12">
    <source>
        <dbReference type="SAM" id="Coils"/>
    </source>
</evidence>
<keyword evidence="12" id="KW-0175">Coiled coil</keyword>
<dbReference type="EMBL" id="JBHSCW010000001">
    <property type="protein sequence ID" value="MFC4350514.1"/>
    <property type="molecule type" value="Genomic_DNA"/>
</dbReference>
<name>A0ABV8UGW6_9PROT</name>
<comment type="subcellular location">
    <subcellularLocation>
        <location evidence="10">Cell membrane</location>
        <topology evidence="10">Peripheral membrane protein</topology>
    </subcellularLocation>
    <subcellularLocation>
        <location evidence="2">Endomembrane system</location>
        <topology evidence="2">Peripheral membrane protein</topology>
    </subcellularLocation>
</comment>
<evidence type="ECO:0000256" key="3">
    <source>
        <dbReference type="ARBA" id="ARBA00005712"/>
    </source>
</evidence>
<feature type="domain" description="ATP synthase F1 complex delta/epsilon subunit N-terminal" evidence="13">
    <location>
        <begin position="5"/>
        <end position="84"/>
    </location>
</feature>